<evidence type="ECO:0000256" key="2">
    <source>
        <dbReference type="ARBA" id="ARBA00022741"/>
    </source>
</evidence>
<keyword evidence="2" id="KW-0547">Nucleotide-binding</keyword>
<dbReference type="SMART" id="SM00176">
    <property type="entry name" value="RAN"/>
    <property type="match status" value="1"/>
</dbReference>
<dbReference type="EMBL" id="AJVK01010043">
    <property type="status" value="NOT_ANNOTATED_CDS"/>
    <property type="molecule type" value="Genomic_DNA"/>
</dbReference>
<dbReference type="SMART" id="SM00174">
    <property type="entry name" value="RHO"/>
    <property type="match status" value="1"/>
</dbReference>
<dbReference type="GeneID" id="129807528"/>
<dbReference type="SUPFAM" id="SSF52540">
    <property type="entry name" value="P-loop containing nucleoside triphosphate hydrolases"/>
    <property type="match status" value="1"/>
</dbReference>
<dbReference type="PRINTS" id="PR00449">
    <property type="entry name" value="RASTRNSFRMNG"/>
</dbReference>
<protein>
    <recommendedName>
        <fullName evidence="8">Ras-related protein Rab-27A</fullName>
    </recommendedName>
</protein>
<dbReference type="PANTHER" id="PTHR47980">
    <property type="entry name" value="LD44762P"/>
    <property type="match status" value="1"/>
</dbReference>
<dbReference type="PROSITE" id="PS51419">
    <property type="entry name" value="RAB"/>
    <property type="match status" value="1"/>
</dbReference>
<evidence type="ECO:0000256" key="1">
    <source>
        <dbReference type="ARBA" id="ARBA00006270"/>
    </source>
</evidence>
<dbReference type="PROSITE" id="PS51421">
    <property type="entry name" value="RAS"/>
    <property type="match status" value="1"/>
</dbReference>
<evidence type="ECO:0000256" key="4">
    <source>
        <dbReference type="ARBA" id="ARBA00023288"/>
    </source>
</evidence>
<dbReference type="AlphaFoldDB" id="A0A1B0D0T5"/>
<evidence type="ECO:0000256" key="3">
    <source>
        <dbReference type="ARBA" id="ARBA00023134"/>
    </source>
</evidence>
<reference evidence="6" key="1">
    <citation type="submission" date="2022-08" db="UniProtKB">
        <authorList>
            <consortium name="EnsemblMetazoa"/>
        </authorList>
    </citation>
    <scope>IDENTIFICATION</scope>
    <source>
        <strain evidence="6">Israel</strain>
    </source>
</reference>
<comment type="similarity">
    <text evidence="1">Belongs to the small GTPase superfamily. Rab family.</text>
</comment>
<evidence type="ECO:0000256" key="5">
    <source>
        <dbReference type="ARBA" id="ARBA00023289"/>
    </source>
</evidence>
<dbReference type="VEuPathDB" id="VectorBase:PPAI000957"/>
<dbReference type="InterPro" id="IPR050305">
    <property type="entry name" value="Small_GTPase_Rab"/>
</dbReference>
<proteinExistence type="inferred from homology"/>
<dbReference type="SMART" id="SM00173">
    <property type="entry name" value="RAS"/>
    <property type="match status" value="1"/>
</dbReference>
<dbReference type="Proteomes" id="UP000092462">
    <property type="component" value="Unassembled WGS sequence"/>
</dbReference>
<dbReference type="RefSeq" id="XP_055712838.1">
    <property type="nucleotide sequence ID" value="XM_055856863.1"/>
</dbReference>
<dbReference type="Gene3D" id="3.40.50.300">
    <property type="entry name" value="P-loop containing nucleotide triphosphate hydrolases"/>
    <property type="match status" value="1"/>
</dbReference>
<dbReference type="RefSeq" id="XP_055712839.1">
    <property type="nucleotide sequence ID" value="XM_055856864.1"/>
</dbReference>
<keyword evidence="4" id="KW-0449">Lipoprotein</keyword>
<keyword evidence="5" id="KW-0636">Prenylation</keyword>
<dbReference type="InterPro" id="IPR027417">
    <property type="entry name" value="P-loop_NTPase"/>
</dbReference>
<dbReference type="FunFam" id="3.40.50.300:FF:001149">
    <property type="entry name" value="Rab40, isoform A"/>
    <property type="match status" value="1"/>
</dbReference>
<dbReference type="NCBIfam" id="TIGR00231">
    <property type="entry name" value="small_GTP"/>
    <property type="match status" value="1"/>
</dbReference>
<dbReference type="Pfam" id="PF00071">
    <property type="entry name" value="Ras"/>
    <property type="match status" value="1"/>
</dbReference>
<sequence>MSGSTDYDYLLKFLLIGDSAVGKTCLLYQYTDGVFHQSARFISTVGIDFREKRILYTSGARTHRLFLQLWDTAGQERFRSLTTAFYRDAMGFLLIFDLTNERSFLEVQNWIEQLKFHAYCETPDIVLCGNKCDLEHLRVVSESRARHFADRHGMPYLETSASTGKNVEKAVEVLVERVMARMETAMDLAALPGRRGRPKRFDDVDGHNIKTINAKDSRACSC</sequence>
<evidence type="ECO:0008006" key="8">
    <source>
        <dbReference type="Google" id="ProtNLM"/>
    </source>
</evidence>
<dbReference type="InterPro" id="IPR001806">
    <property type="entry name" value="Small_GTPase"/>
</dbReference>
<dbReference type="GO" id="GO:0003924">
    <property type="term" value="F:GTPase activity"/>
    <property type="evidence" value="ECO:0007669"/>
    <property type="project" value="InterPro"/>
</dbReference>
<organism evidence="6 7">
    <name type="scientific">Phlebotomus papatasi</name>
    <name type="common">Sandfly</name>
    <dbReference type="NCBI Taxonomy" id="29031"/>
    <lineage>
        <taxon>Eukaryota</taxon>
        <taxon>Metazoa</taxon>
        <taxon>Ecdysozoa</taxon>
        <taxon>Arthropoda</taxon>
        <taxon>Hexapoda</taxon>
        <taxon>Insecta</taxon>
        <taxon>Pterygota</taxon>
        <taxon>Neoptera</taxon>
        <taxon>Endopterygota</taxon>
        <taxon>Diptera</taxon>
        <taxon>Nematocera</taxon>
        <taxon>Psychodoidea</taxon>
        <taxon>Psychodidae</taxon>
        <taxon>Phlebotomus</taxon>
        <taxon>Phlebotomus</taxon>
    </lineage>
</organism>
<dbReference type="SMART" id="SM00175">
    <property type="entry name" value="RAB"/>
    <property type="match status" value="1"/>
</dbReference>
<dbReference type="InterPro" id="IPR005225">
    <property type="entry name" value="Small_GTP-bd"/>
</dbReference>
<keyword evidence="7" id="KW-1185">Reference proteome</keyword>
<dbReference type="GO" id="GO:0005525">
    <property type="term" value="F:GTP binding"/>
    <property type="evidence" value="ECO:0007669"/>
    <property type="project" value="UniProtKB-KW"/>
</dbReference>
<accession>A0A1B0D0T5</accession>
<name>A0A1B0D0T5_PHLPP</name>
<evidence type="ECO:0000313" key="7">
    <source>
        <dbReference type="Proteomes" id="UP000092462"/>
    </source>
</evidence>
<dbReference type="PROSITE" id="PS51420">
    <property type="entry name" value="RHO"/>
    <property type="match status" value="1"/>
</dbReference>
<dbReference type="EnsemblMetazoa" id="PPAI000957-RA">
    <property type="protein sequence ID" value="PPAI000957-PA"/>
    <property type="gene ID" value="PPAI000957"/>
</dbReference>
<keyword evidence="3" id="KW-0342">GTP-binding</keyword>
<evidence type="ECO:0000313" key="6">
    <source>
        <dbReference type="EnsemblMetazoa" id="PPAI000957-PA"/>
    </source>
</evidence>
<dbReference type="VEuPathDB" id="VectorBase:PPAPM1_011871"/>